<feature type="transmembrane region" description="Helical" evidence="6">
    <location>
        <begin position="20"/>
        <end position="41"/>
    </location>
</feature>
<feature type="transmembrane region" description="Helical" evidence="6">
    <location>
        <begin position="252"/>
        <end position="272"/>
    </location>
</feature>
<dbReference type="AlphaFoldDB" id="A0A9X2B503"/>
<dbReference type="NCBIfam" id="TIGR03262">
    <property type="entry name" value="PhnU2"/>
    <property type="match status" value="1"/>
</dbReference>
<feature type="transmembrane region" description="Helical" evidence="6">
    <location>
        <begin position="358"/>
        <end position="379"/>
    </location>
</feature>
<feature type="transmembrane region" description="Helical" evidence="6">
    <location>
        <begin position="76"/>
        <end position="96"/>
    </location>
</feature>
<accession>A0A9X2B503</accession>
<feature type="transmembrane region" description="Helical" evidence="6">
    <location>
        <begin position="198"/>
        <end position="222"/>
    </location>
</feature>
<dbReference type="Pfam" id="PF00528">
    <property type="entry name" value="BPD_transp_1"/>
    <property type="match status" value="2"/>
</dbReference>
<feature type="transmembrane region" description="Helical" evidence="6">
    <location>
        <begin position="489"/>
        <end position="508"/>
    </location>
</feature>
<dbReference type="InterPro" id="IPR017664">
    <property type="entry name" value="AminoethylPonate_ABC_perm-1"/>
</dbReference>
<feature type="transmembrane region" description="Helical" evidence="6">
    <location>
        <begin position="528"/>
        <end position="549"/>
    </location>
</feature>
<evidence type="ECO:0000256" key="2">
    <source>
        <dbReference type="ARBA" id="ARBA00022448"/>
    </source>
</evidence>
<feature type="transmembrane region" description="Helical" evidence="6">
    <location>
        <begin position="426"/>
        <end position="446"/>
    </location>
</feature>
<evidence type="ECO:0000313" key="8">
    <source>
        <dbReference type="EMBL" id="MCJ8011508.1"/>
    </source>
</evidence>
<protein>
    <submittedName>
        <fullName evidence="8">2-aminoethylphosphonate ABC transporter permease subunit</fullName>
    </submittedName>
</protein>
<dbReference type="PANTHER" id="PTHR43496">
    <property type="entry name" value="PROTEIN LPLB"/>
    <property type="match status" value="1"/>
</dbReference>
<dbReference type="EMBL" id="JALIRP010000002">
    <property type="protein sequence ID" value="MCJ8011508.1"/>
    <property type="molecule type" value="Genomic_DNA"/>
</dbReference>
<evidence type="ECO:0000256" key="6">
    <source>
        <dbReference type="RuleBase" id="RU363032"/>
    </source>
</evidence>
<dbReference type="GO" id="GO:0005886">
    <property type="term" value="C:plasma membrane"/>
    <property type="evidence" value="ECO:0007669"/>
    <property type="project" value="UniProtKB-SubCell"/>
</dbReference>
<sequence length="569" mass="62743">MNLWLKRIRPDSNALSQNLIILIMTLVLTVTILLPLGELAIKAVSNPDGQFIGLANFAKYFSTPALVTSLWNSIKVSSITTVIAVTLGFGFAFALERSAIRGKSFFRAVGLLPLFAPSMLHGLALIYLFGNQGLISTGFFGRFPEVRIDLYGPIGIIMSEVLYTFPQAFLMLSVALMSSDYRLYEAAETLGASKWRKFWTVTIPGTKFAILSSIFVCFVMSFTDFGAPKVVGGQYNVLATDLFKQVIGQQNMQMGAAVGVLLLIPAVLSFVIDRIAQRKQNGFLSAKSSPYRIEANKLRDGMLFLLCLVLSVAILCIILVAIYGSLVKVWPYNLEISLSNYDFSNFASQGSNPFVNSLVISLCTAVIGTIVTFLFAYLIEKSRGYRILRASAYLLSMLPLALPGLVLGLVYVFFFNNPNQPLNGLYGTIWIVIICNIVHFYSVSFLTMTSSLKKLDSEFEAASESMNVPWYRTLLRVTVPMSFPAILEIALYFFINSMVTVSAIIFLYTPDLKPASVAIVNMEDSGDIAPAAAMSVLIILTNLIVRVVVMGVTKPLRRRTEALLVRKQL</sequence>
<evidence type="ECO:0000313" key="9">
    <source>
        <dbReference type="Proteomes" id="UP001139347"/>
    </source>
</evidence>
<gene>
    <name evidence="8" type="ORF">MUG84_07065</name>
</gene>
<keyword evidence="3 6" id="KW-0812">Transmembrane</keyword>
<feature type="transmembrane region" description="Helical" evidence="6">
    <location>
        <begin position="391"/>
        <end position="414"/>
    </location>
</feature>
<proteinExistence type="inferred from homology"/>
<keyword evidence="2 6" id="KW-0813">Transport</keyword>
<name>A0A9X2B503_9BACL</name>
<feature type="transmembrane region" description="Helical" evidence="6">
    <location>
        <begin position="150"/>
        <end position="177"/>
    </location>
</feature>
<dbReference type="InterPro" id="IPR035906">
    <property type="entry name" value="MetI-like_sf"/>
</dbReference>
<evidence type="ECO:0000256" key="1">
    <source>
        <dbReference type="ARBA" id="ARBA00004141"/>
    </source>
</evidence>
<keyword evidence="4 6" id="KW-1133">Transmembrane helix</keyword>
<dbReference type="GO" id="GO:0055085">
    <property type="term" value="P:transmembrane transport"/>
    <property type="evidence" value="ECO:0007669"/>
    <property type="project" value="InterPro"/>
</dbReference>
<keyword evidence="9" id="KW-1185">Reference proteome</keyword>
<dbReference type="Proteomes" id="UP001139347">
    <property type="component" value="Unassembled WGS sequence"/>
</dbReference>
<organism evidence="8 9">
    <name type="scientific">Paenibacillus mangrovi</name>
    <dbReference type="NCBI Taxonomy" id="2931978"/>
    <lineage>
        <taxon>Bacteria</taxon>
        <taxon>Bacillati</taxon>
        <taxon>Bacillota</taxon>
        <taxon>Bacilli</taxon>
        <taxon>Bacillales</taxon>
        <taxon>Paenibacillaceae</taxon>
        <taxon>Paenibacillus</taxon>
    </lineage>
</organism>
<evidence type="ECO:0000256" key="3">
    <source>
        <dbReference type="ARBA" id="ARBA00022692"/>
    </source>
</evidence>
<comment type="similarity">
    <text evidence="6">Belongs to the binding-protein-dependent transport system permease family.</text>
</comment>
<dbReference type="PANTHER" id="PTHR43496:SF1">
    <property type="entry name" value="POLYGALACTURONAN_RHAMNOGALACTURONAN TRANSPORT SYSTEM PERMEASE PROTEIN YTEP"/>
    <property type="match status" value="1"/>
</dbReference>
<keyword evidence="5 6" id="KW-0472">Membrane</keyword>
<evidence type="ECO:0000256" key="5">
    <source>
        <dbReference type="ARBA" id="ARBA00023136"/>
    </source>
</evidence>
<feature type="transmembrane region" description="Helical" evidence="6">
    <location>
        <begin position="108"/>
        <end position="130"/>
    </location>
</feature>
<dbReference type="CDD" id="cd06261">
    <property type="entry name" value="TM_PBP2"/>
    <property type="match status" value="2"/>
</dbReference>
<reference evidence="8" key="1">
    <citation type="submission" date="2022-04" db="EMBL/GenBank/DDBJ databases">
        <title>Paenibacillus mangrovi sp. nov., a novel endophytic bacterium isolated from bark of Kandelia candel.</title>
        <authorList>
            <person name="Tuo L."/>
        </authorList>
    </citation>
    <scope>NUCLEOTIDE SEQUENCE</scope>
    <source>
        <strain evidence="8">KQZ6P-2</strain>
    </source>
</reference>
<evidence type="ECO:0000256" key="4">
    <source>
        <dbReference type="ARBA" id="ARBA00022989"/>
    </source>
</evidence>
<dbReference type="RefSeq" id="WP_244722450.1">
    <property type="nucleotide sequence ID" value="NZ_JALIRP010000002.1"/>
</dbReference>
<dbReference type="PROSITE" id="PS50928">
    <property type="entry name" value="ABC_TM1"/>
    <property type="match status" value="2"/>
</dbReference>
<dbReference type="SUPFAM" id="SSF161098">
    <property type="entry name" value="MetI-like"/>
    <property type="match status" value="2"/>
</dbReference>
<comment type="subcellular location">
    <subcellularLocation>
        <location evidence="6">Cell membrane</location>
        <topology evidence="6">Multi-pass membrane protein</topology>
    </subcellularLocation>
    <subcellularLocation>
        <location evidence="1">Membrane</location>
        <topology evidence="1">Multi-pass membrane protein</topology>
    </subcellularLocation>
</comment>
<feature type="transmembrane region" description="Helical" evidence="6">
    <location>
        <begin position="302"/>
        <end position="324"/>
    </location>
</feature>
<feature type="domain" description="ABC transmembrane type-1" evidence="7">
    <location>
        <begin position="354"/>
        <end position="549"/>
    </location>
</feature>
<dbReference type="Gene3D" id="1.10.3720.10">
    <property type="entry name" value="MetI-like"/>
    <property type="match status" value="2"/>
</dbReference>
<feature type="domain" description="ABC transmembrane type-1" evidence="7">
    <location>
        <begin position="70"/>
        <end position="273"/>
    </location>
</feature>
<comment type="caution">
    <text evidence="8">The sequence shown here is derived from an EMBL/GenBank/DDBJ whole genome shotgun (WGS) entry which is preliminary data.</text>
</comment>
<evidence type="ECO:0000259" key="7">
    <source>
        <dbReference type="PROSITE" id="PS50928"/>
    </source>
</evidence>
<dbReference type="InterPro" id="IPR000515">
    <property type="entry name" value="MetI-like"/>
</dbReference>